<keyword evidence="5 7" id="KW-1133">Transmembrane helix</keyword>
<dbReference type="GO" id="GO:0015297">
    <property type="term" value="F:antiporter activity"/>
    <property type="evidence" value="ECO:0007669"/>
    <property type="project" value="InterPro"/>
</dbReference>
<dbReference type="CDD" id="cd13138">
    <property type="entry name" value="MATE_yoeA_like"/>
    <property type="match status" value="1"/>
</dbReference>
<feature type="transmembrane region" description="Helical" evidence="7">
    <location>
        <begin position="431"/>
        <end position="451"/>
    </location>
</feature>
<keyword evidence="4 7" id="KW-0812">Transmembrane</keyword>
<evidence type="ECO:0000256" key="6">
    <source>
        <dbReference type="ARBA" id="ARBA00023136"/>
    </source>
</evidence>
<dbReference type="Proteomes" id="UP000630528">
    <property type="component" value="Unassembled WGS sequence"/>
</dbReference>
<protein>
    <submittedName>
        <fullName evidence="8">MATE family efflux transporter</fullName>
    </submittedName>
</protein>
<keyword evidence="2" id="KW-0813">Transport</keyword>
<reference evidence="8" key="2">
    <citation type="submission" date="2021-01" db="EMBL/GenBank/DDBJ databases">
        <authorList>
            <person name="Kang M."/>
        </authorList>
    </citation>
    <scope>NUCLEOTIDE SEQUENCE</scope>
    <source>
        <strain evidence="8">KACC 17527</strain>
    </source>
</reference>
<comment type="caution">
    <text evidence="8">The sequence shown here is derived from an EMBL/GenBank/DDBJ whole genome shotgun (WGS) entry which is preliminary data.</text>
</comment>
<keyword evidence="3" id="KW-1003">Cell membrane</keyword>
<comment type="subcellular location">
    <subcellularLocation>
        <location evidence="1">Cell inner membrane</location>
        <topology evidence="1">Multi-pass membrane protein</topology>
    </subcellularLocation>
</comment>
<feature type="transmembrane region" description="Helical" evidence="7">
    <location>
        <begin position="143"/>
        <end position="161"/>
    </location>
</feature>
<name>A0A934TR90_9BURK</name>
<dbReference type="PANTHER" id="PTHR43549">
    <property type="entry name" value="MULTIDRUG RESISTANCE PROTEIN YPNP-RELATED"/>
    <property type="match status" value="1"/>
</dbReference>
<dbReference type="Pfam" id="PF01554">
    <property type="entry name" value="MatE"/>
    <property type="match status" value="2"/>
</dbReference>
<evidence type="ECO:0000313" key="9">
    <source>
        <dbReference type="Proteomes" id="UP000630528"/>
    </source>
</evidence>
<feature type="transmembrane region" description="Helical" evidence="7">
    <location>
        <begin position="399"/>
        <end position="419"/>
    </location>
</feature>
<keyword evidence="9" id="KW-1185">Reference proteome</keyword>
<dbReference type="GO" id="GO:0042910">
    <property type="term" value="F:xenobiotic transmembrane transporter activity"/>
    <property type="evidence" value="ECO:0007669"/>
    <property type="project" value="InterPro"/>
</dbReference>
<reference evidence="8" key="1">
    <citation type="journal article" date="2012" name="J. Microbiol. Biotechnol.">
        <title>Ramlibacter ginsenosidimutans sp. nov., with ginsenoside-converting activity.</title>
        <authorList>
            <person name="Wang L."/>
            <person name="An D.S."/>
            <person name="Kim S.G."/>
            <person name="Jin F.X."/>
            <person name="Kim S.C."/>
            <person name="Lee S.T."/>
            <person name="Im W.T."/>
        </authorList>
    </citation>
    <scope>NUCLEOTIDE SEQUENCE</scope>
    <source>
        <strain evidence="8">KACC 17527</strain>
    </source>
</reference>
<dbReference type="EMBL" id="JAEPWM010000002">
    <property type="protein sequence ID" value="MBK6006074.1"/>
    <property type="molecule type" value="Genomic_DNA"/>
</dbReference>
<feature type="transmembrane region" description="Helical" evidence="7">
    <location>
        <begin position="173"/>
        <end position="193"/>
    </location>
</feature>
<dbReference type="RefSeq" id="WP_201168228.1">
    <property type="nucleotide sequence ID" value="NZ_JAEPWM010000002.1"/>
</dbReference>
<feature type="transmembrane region" description="Helical" evidence="7">
    <location>
        <begin position="205"/>
        <end position="226"/>
    </location>
</feature>
<dbReference type="NCBIfam" id="TIGR00797">
    <property type="entry name" value="matE"/>
    <property type="match status" value="1"/>
</dbReference>
<proteinExistence type="predicted"/>
<dbReference type="GO" id="GO:0005886">
    <property type="term" value="C:plasma membrane"/>
    <property type="evidence" value="ECO:0007669"/>
    <property type="project" value="UniProtKB-SubCell"/>
</dbReference>
<evidence type="ECO:0000256" key="1">
    <source>
        <dbReference type="ARBA" id="ARBA00004429"/>
    </source>
</evidence>
<feature type="transmembrane region" description="Helical" evidence="7">
    <location>
        <begin position="372"/>
        <end position="392"/>
    </location>
</feature>
<feature type="transmembrane region" description="Helical" evidence="7">
    <location>
        <begin position="338"/>
        <end position="360"/>
    </location>
</feature>
<evidence type="ECO:0000256" key="2">
    <source>
        <dbReference type="ARBA" id="ARBA00022448"/>
    </source>
</evidence>
<dbReference type="InterPro" id="IPR048279">
    <property type="entry name" value="MdtK-like"/>
</dbReference>
<gene>
    <name evidence="8" type="ORF">JJB11_08190</name>
</gene>
<dbReference type="AlphaFoldDB" id="A0A934TR90"/>
<feature type="transmembrane region" description="Helical" evidence="7">
    <location>
        <begin position="298"/>
        <end position="318"/>
    </location>
</feature>
<evidence type="ECO:0000256" key="4">
    <source>
        <dbReference type="ARBA" id="ARBA00022692"/>
    </source>
</evidence>
<dbReference type="PIRSF" id="PIRSF006603">
    <property type="entry name" value="DinF"/>
    <property type="match status" value="1"/>
</dbReference>
<evidence type="ECO:0000256" key="5">
    <source>
        <dbReference type="ARBA" id="ARBA00022989"/>
    </source>
</evidence>
<sequence length="462" mass="48882">MEQTATPNAALSAPAMQRPLWKTFLFFLGPMILANFLQGLSGTLNNIFVGQMLGTRALAAVAGLFPLVFFFISLVIGIGAGASVLIGQAWGAREPHKVKAIAGTAIALGLVLGALVALFGGVFTGPMLRALGTPADVMPAALGYARVMMLAMPGLLVFILFTQLLRGVGDTVTPLWALGISTAVSCVLTPAFIRGWAGLPQLGVTSAAAASIASFACALLFLVFYLRHKRHALAPDRELLQSLRIDPRLLKLVVKIGLPTGVQMIVISVAEIALLSMVNAYGSSATAAYGAVNQVVNYVQFPALSIAITASILGAQAIGRGHADRLRAITRTGLKMNLVITGTLVVLGYLFSRHIMGLFITSAPVIELAQGLLHIMLWSSLVFGFASVLSGVMRASGAVLVPTAISICCIVAIEVPSAWALSHWRGLQGIWMAYPITFTAMLIGQALYYTLAWKKRKIVRMV</sequence>
<accession>A0A934TR90</accession>
<organism evidence="8 9">
    <name type="scientific">Ramlibacter ginsenosidimutans</name>
    <dbReference type="NCBI Taxonomy" id="502333"/>
    <lineage>
        <taxon>Bacteria</taxon>
        <taxon>Pseudomonadati</taxon>
        <taxon>Pseudomonadota</taxon>
        <taxon>Betaproteobacteria</taxon>
        <taxon>Burkholderiales</taxon>
        <taxon>Comamonadaceae</taxon>
        <taxon>Ramlibacter</taxon>
    </lineage>
</organism>
<evidence type="ECO:0000256" key="7">
    <source>
        <dbReference type="SAM" id="Phobius"/>
    </source>
</evidence>
<evidence type="ECO:0000313" key="8">
    <source>
        <dbReference type="EMBL" id="MBK6006074.1"/>
    </source>
</evidence>
<dbReference type="PANTHER" id="PTHR43549:SF3">
    <property type="entry name" value="MULTIDRUG RESISTANCE PROTEIN YPNP-RELATED"/>
    <property type="match status" value="1"/>
</dbReference>
<keyword evidence="6 7" id="KW-0472">Membrane</keyword>
<feature type="transmembrane region" description="Helical" evidence="7">
    <location>
        <begin position="20"/>
        <end position="37"/>
    </location>
</feature>
<dbReference type="InterPro" id="IPR052031">
    <property type="entry name" value="Membrane_Transporter-Flippase"/>
</dbReference>
<feature type="transmembrane region" description="Helical" evidence="7">
    <location>
        <begin position="57"/>
        <end position="86"/>
    </location>
</feature>
<dbReference type="InterPro" id="IPR002528">
    <property type="entry name" value="MATE_fam"/>
</dbReference>
<evidence type="ECO:0000256" key="3">
    <source>
        <dbReference type="ARBA" id="ARBA00022475"/>
    </source>
</evidence>
<feature type="transmembrane region" description="Helical" evidence="7">
    <location>
        <begin position="252"/>
        <end position="278"/>
    </location>
</feature>
<feature type="transmembrane region" description="Helical" evidence="7">
    <location>
        <begin position="98"/>
        <end position="123"/>
    </location>
</feature>